<gene>
    <name evidence="1" type="ORF">E5Z56_09900</name>
</gene>
<proteinExistence type="predicted"/>
<dbReference type="RefSeq" id="WP_138157641.1">
    <property type="nucleotide sequence ID" value="NZ_CP039381.1"/>
</dbReference>
<evidence type="ECO:0008006" key="3">
    <source>
        <dbReference type="Google" id="ProtNLM"/>
    </source>
</evidence>
<dbReference type="OrthoDB" id="1834441at2"/>
<keyword evidence="2" id="KW-1185">Reference proteome</keyword>
<evidence type="ECO:0000313" key="2">
    <source>
        <dbReference type="Proteomes" id="UP000301475"/>
    </source>
</evidence>
<dbReference type="EMBL" id="CP039381">
    <property type="protein sequence ID" value="QCT07647.1"/>
    <property type="molecule type" value="Genomic_DNA"/>
</dbReference>
<dbReference type="Proteomes" id="UP000301475">
    <property type="component" value="Chromosome"/>
</dbReference>
<protein>
    <recommendedName>
        <fullName evidence="3">RNA dependent RNA polymerase</fullName>
    </recommendedName>
</protein>
<accession>A0A4P8XX81</accession>
<name>A0A4P8XX81_9FIRM</name>
<evidence type="ECO:0000313" key="1">
    <source>
        <dbReference type="EMBL" id="QCT07647.1"/>
    </source>
</evidence>
<reference evidence="1 2" key="1">
    <citation type="submission" date="2019-04" db="EMBL/GenBank/DDBJ databases">
        <authorList>
            <person name="Embree M."/>
            <person name="Gaffney J.R."/>
        </authorList>
    </citation>
    <scope>NUCLEOTIDE SEQUENCE [LARGE SCALE GENOMIC DNA]</scope>
    <source>
        <strain evidence="1 2">JE7A12</strain>
    </source>
</reference>
<organism evidence="1 2">
    <name type="scientific">Ruminococcus bovis</name>
    <dbReference type="NCBI Taxonomy" id="2564099"/>
    <lineage>
        <taxon>Bacteria</taxon>
        <taxon>Bacillati</taxon>
        <taxon>Bacillota</taxon>
        <taxon>Clostridia</taxon>
        <taxon>Eubacteriales</taxon>
        <taxon>Oscillospiraceae</taxon>
        <taxon>Ruminococcus</taxon>
    </lineage>
</organism>
<sequence length="996" mass="116110">MKYRIYELSARAIMRNAVKNINGVYTFYLDEEATKKCIVPNAPEAQSDCALFHQIRRVANRTVFSYADKVNILSDILVYIDFTHIFDRKPTQKKYIDWQKKAEDMFRPKGITLDLGHGEFDYVAFERSASMSRNARLSFIRSDFYDPVRKRIMLDMMIGKCQLSKLYAYNGLMLTDGFRVNDTAIWDSKRIVVIDNPISTVHSVPVITVEDDGSDNAVREYNRIEKITDIDVLEFDGEGLISAEYGKQIDYLYCKKKEHTSFQIRMPYIKGVLHEVDFKSFLSELGVYEIKDIWGEIHPVNEVDIILTKSMFKGFGWMTENGLTWSEYLNRCKQYDHAIYISGVSQPESDKYTEMNYQFLVTASINAEEFRPADLPLGWDKKPSTDVRQWITKTMEERYYDMVADKDYRLYYCMVHNPKWVEILKKNPLFVNEPFFTKQLDIQAEKILKNYALGTLSIVGDNRYLSGDLIKLIEYMVKSANRDHTSAVIDLERERLRPGEFYAPCTQYKENDKYVLLRNPHIARNEEAIAKAPEEIGYYRDKYLSHLNYVIMVDSETLIPERLGGADFDGDMIKTIADPLMNDCVARNYHNPTVFDSFSEGLPLLKIPFAPPIVRDADDWHARFEAVRDTFNNKVGQICNAAFDRSIAAYNENTAADEQQKLREDTESLEILTGLEIDSAKSGVKPDLSEYLNKKIVSRSTFLKYKNIVNSADSRQWYEPTLKQKLDKYFASIDWDSISSNVEKLPYFARMLELHTPKLKSKPAKDEELFKFARRKSWQKKLNPLHMEFMRSVIADYEEALRRIQINRLPQKEQQRKSDIERILFARGQENEYTSDELYGVFSTLDAEKIAQIRRDLIEKQWHLMNYGDRVDFVMEILPIGKYDYAEFFSDFRFNGYRILGDMICDYDDTNRAEAQKENAVSRNADSELMQSIMKAYKSNPGKDYTKLADRCVMDYLTDKIDGDDALKCAVALGKRQFAIHTLFDYLKDYVVKGRE</sequence>
<dbReference type="KEGG" id="ruj:E5Z56_09900"/>
<dbReference type="AlphaFoldDB" id="A0A4P8XX81"/>